<evidence type="ECO:0000259" key="1">
    <source>
        <dbReference type="PROSITE" id="PS51077"/>
    </source>
</evidence>
<sequence>MTTLENAAAVLRLFQHKGVTQGHVGLSFSEVVEALNLPKSTVSRLLATMESQGLLERNADTRGYHIGRVLLAAAG</sequence>
<comment type="caution">
    <text evidence="2">The sequence shown here is derived from an EMBL/GenBank/DDBJ whole genome shotgun (WGS) entry which is preliminary data.</text>
</comment>
<dbReference type="InterPro" id="IPR036390">
    <property type="entry name" value="WH_DNA-bd_sf"/>
</dbReference>
<dbReference type="Gene3D" id="1.10.10.10">
    <property type="entry name" value="Winged helix-like DNA-binding domain superfamily/Winged helix DNA-binding domain"/>
    <property type="match status" value="1"/>
</dbReference>
<dbReference type="GO" id="GO:0045892">
    <property type="term" value="P:negative regulation of DNA-templated transcription"/>
    <property type="evidence" value="ECO:0007669"/>
    <property type="project" value="TreeGrafter"/>
</dbReference>
<name>A0A7X2SXI9_ENTAG</name>
<dbReference type="PANTHER" id="PTHR30136:SF35">
    <property type="entry name" value="HTH-TYPE TRANSCRIPTIONAL REGULATOR RV1719"/>
    <property type="match status" value="1"/>
</dbReference>
<dbReference type="PROSITE" id="PS51077">
    <property type="entry name" value="HTH_ICLR"/>
    <property type="match status" value="1"/>
</dbReference>
<dbReference type="SMART" id="SM00346">
    <property type="entry name" value="HTH_ICLR"/>
    <property type="match status" value="1"/>
</dbReference>
<feature type="domain" description="HTH iclR-type" evidence="1">
    <location>
        <begin position="1"/>
        <end position="68"/>
    </location>
</feature>
<organism evidence="2 3">
    <name type="scientific">Enterobacter agglomerans</name>
    <name type="common">Erwinia herbicola</name>
    <name type="synonym">Pantoea agglomerans</name>
    <dbReference type="NCBI Taxonomy" id="549"/>
    <lineage>
        <taxon>Bacteria</taxon>
        <taxon>Pseudomonadati</taxon>
        <taxon>Pseudomonadota</taxon>
        <taxon>Gammaproteobacteria</taxon>
        <taxon>Enterobacterales</taxon>
        <taxon>Erwiniaceae</taxon>
        <taxon>Pantoea</taxon>
        <taxon>Pantoea agglomerans group</taxon>
    </lineage>
</organism>
<accession>A0A7X2SXI9</accession>
<dbReference type="SUPFAM" id="SSF46785">
    <property type="entry name" value="Winged helix' DNA-binding domain"/>
    <property type="match status" value="1"/>
</dbReference>
<dbReference type="GO" id="GO:0003700">
    <property type="term" value="F:DNA-binding transcription factor activity"/>
    <property type="evidence" value="ECO:0007669"/>
    <property type="project" value="TreeGrafter"/>
</dbReference>
<dbReference type="Pfam" id="PF09339">
    <property type="entry name" value="HTH_IclR"/>
    <property type="match status" value="1"/>
</dbReference>
<reference evidence="2 3" key="1">
    <citation type="submission" date="2019-11" db="EMBL/GenBank/DDBJ databases">
        <title>Draft Genome Sequence of Plant Growth-Promoting Rhizosphere-Associated Bacteria.</title>
        <authorList>
            <person name="Vasilyev I.Y."/>
            <person name="Radchenko V."/>
            <person name="Ilnitskaya E.V."/>
        </authorList>
    </citation>
    <scope>NUCLEOTIDE SEQUENCE [LARGE SCALE GENOMIC DNA]</scope>
    <source>
        <strain evidence="2 3">VRA_MhP_f</strain>
    </source>
</reference>
<dbReference type="GO" id="GO:0003677">
    <property type="term" value="F:DNA binding"/>
    <property type="evidence" value="ECO:0007669"/>
    <property type="project" value="InterPro"/>
</dbReference>
<dbReference type="InterPro" id="IPR005471">
    <property type="entry name" value="Tscrpt_reg_IclR_N"/>
</dbReference>
<gene>
    <name evidence="2" type="ORF">GKC49_20195</name>
</gene>
<proteinExistence type="predicted"/>
<dbReference type="EMBL" id="WKLC01001116">
    <property type="protein sequence ID" value="MSE17341.1"/>
    <property type="molecule type" value="Genomic_DNA"/>
</dbReference>
<dbReference type="AlphaFoldDB" id="A0A7X2SXI9"/>
<dbReference type="PANTHER" id="PTHR30136">
    <property type="entry name" value="HELIX-TURN-HELIX TRANSCRIPTIONAL REGULATOR, ICLR FAMILY"/>
    <property type="match status" value="1"/>
</dbReference>
<evidence type="ECO:0000313" key="2">
    <source>
        <dbReference type="EMBL" id="MSE17341.1"/>
    </source>
</evidence>
<dbReference type="InterPro" id="IPR036388">
    <property type="entry name" value="WH-like_DNA-bd_sf"/>
</dbReference>
<protein>
    <submittedName>
        <fullName evidence="2">Helix-turn-helix domain-containing protein</fullName>
    </submittedName>
</protein>
<evidence type="ECO:0000313" key="3">
    <source>
        <dbReference type="Proteomes" id="UP000461948"/>
    </source>
</evidence>
<feature type="non-terminal residue" evidence="2">
    <location>
        <position position="75"/>
    </location>
</feature>
<dbReference type="Proteomes" id="UP000461948">
    <property type="component" value="Unassembled WGS sequence"/>
</dbReference>
<dbReference type="InterPro" id="IPR050707">
    <property type="entry name" value="HTH_MetabolicPath_Reg"/>
</dbReference>